<organism evidence="2 3">
    <name type="scientific">Oliverpabstia intestinalis</name>
    <dbReference type="NCBI Taxonomy" id="2606633"/>
    <lineage>
        <taxon>Bacteria</taxon>
        <taxon>Bacillati</taxon>
        <taxon>Bacillota</taxon>
        <taxon>Clostridia</taxon>
        <taxon>Lachnospirales</taxon>
        <taxon>Lachnospiraceae</taxon>
        <taxon>Oliverpabstia</taxon>
    </lineage>
</organism>
<evidence type="ECO:0000313" key="3">
    <source>
        <dbReference type="Proteomes" id="UP000440513"/>
    </source>
</evidence>
<sequence>MTEREKIEILQKKAEIPEVVRKKMQLAYGQIRQEKRMHEEIEGQKNERGKTVVSKKKVAIILAVATLSLATVSVAAGVYIRWSEGLKEKLQLTRTQEKELEEIGAAESTEASCTSQGITVTVLQSITDQNFSHLAFSVKGYSAETKEQPDFEQVIVKVDGKEVNASGSFRNFGEEDMPGYQKADGTMEYLMQIDSNEENGLAGKKIQVILENLGTVNKQAEFVSGVKGTWTLDWELAGTEKEEGLSVNQTIGDTDTVVKSIEITPLSLTIHYDMPRKKITKQSYGDDGVTTWETYEEPWFLYGFRMEDGTVRQMVFQSQEQGYDDETTEAYTVKYATDQIVEAEQINSLLYVKPGGNLQEPGEEDLVEVKLPK</sequence>
<keyword evidence="1" id="KW-0472">Membrane</keyword>
<keyword evidence="1" id="KW-1133">Transmembrane helix</keyword>
<dbReference type="EMBL" id="VUMS01000021">
    <property type="protein sequence ID" value="MST67288.1"/>
    <property type="molecule type" value="Genomic_DNA"/>
</dbReference>
<feature type="transmembrane region" description="Helical" evidence="1">
    <location>
        <begin position="58"/>
        <end position="82"/>
    </location>
</feature>
<keyword evidence="3" id="KW-1185">Reference proteome</keyword>
<dbReference type="RefSeq" id="WP_154432716.1">
    <property type="nucleotide sequence ID" value="NZ_JBQHQP010000025.1"/>
</dbReference>
<keyword evidence="1" id="KW-0812">Transmembrane</keyword>
<dbReference type="AlphaFoldDB" id="A0A7X2P4D1"/>
<accession>A0A7X2P4D1</accession>
<name>A0A7X2P4D1_9FIRM</name>
<proteinExistence type="predicted"/>
<evidence type="ECO:0000256" key="1">
    <source>
        <dbReference type="SAM" id="Phobius"/>
    </source>
</evidence>
<comment type="caution">
    <text evidence="2">The sequence shown here is derived from an EMBL/GenBank/DDBJ whole genome shotgun (WGS) entry which is preliminary data.</text>
</comment>
<gene>
    <name evidence="2" type="ORF">FYJ57_11290</name>
</gene>
<dbReference type="Gene3D" id="2.60.40.1630">
    <property type="entry name" value="bacillus anthracis domain"/>
    <property type="match status" value="1"/>
</dbReference>
<reference evidence="2 3" key="1">
    <citation type="submission" date="2019-08" db="EMBL/GenBank/DDBJ databases">
        <title>In-depth cultivation of the pig gut microbiome towards novel bacterial diversity and tailored functional studies.</title>
        <authorList>
            <person name="Wylensek D."/>
            <person name="Hitch T.C.A."/>
            <person name="Clavel T."/>
        </authorList>
    </citation>
    <scope>NUCLEOTIDE SEQUENCE [LARGE SCALE GENOMIC DNA]</scope>
    <source>
        <strain evidence="2 3">BSM-380-WT-5A</strain>
    </source>
</reference>
<evidence type="ECO:0000313" key="2">
    <source>
        <dbReference type="EMBL" id="MST67288.1"/>
    </source>
</evidence>
<protein>
    <submittedName>
        <fullName evidence="2">DUF4179 domain-containing protein</fullName>
    </submittedName>
</protein>
<dbReference type="Proteomes" id="UP000440513">
    <property type="component" value="Unassembled WGS sequence"/>
</dbReference>